<evidence type="ECO:0000313" key="3">
    <source>
        <dbReference type="Proteomes" id="UP001194580"/>
    </source>
</evidence>
<evidence type="ECO:0000313" key="2">
    <source>
        <dbReference type="EMBL" id="KAG0272821.1"/>
    </source>
</evidence>
<organism evidence="2 3">
    <name type="scientific">Linnemannia exigua</name>
    <dbReference type="NCBI Taxonomy" id="604196"/>
    <lineage>
        <taxon>Eukaryota</taxon>
        <taxon>Fungi</taxon>
        <taxon>Fungi incertae sedis</taxon>
        <taxon>Mucoromycota</taxon>
        <taxon>Mortierellomycotina</taxon>
        <taxon>Mortierellomycetes</taxon>
        <taxon>Mortierellales</taxon>
        <taxon>Mortierellaceae</taxon>
        <taxon>Linnemannia</taxon>
    </lineage>
</organism>
<reference evidence="2" key="1">
    <citation type="journal article" date="2020" name="Fungal Divers.">
        <title>Resolving the Mortierellaceae phylogeny through synthesis of multi-gene phylogenetics and phylogenomics.</title>
        <authorList>
            <person name="Vandepol N."/>
            <person name="Liber J."/>
            <person name="Desiro A."/>
            <person name="Na H."/>
            <person name="Kennedy M."/>
            <person name="Barry K."/>
            <person name="Grigoriev I.V."/>
            <person name="Miller A.N."/>
            <person name="O'Donnell K."/>
            <person name="Stajich J.E."/>
            <person name="Bonito G."/>
        </authorList>
    </citation>
    <scope>NUCLEOTIDE SEQUENCE</scope>
    <source>
        <strain evidence="2">NRRL 28262</strain>
    </source>
</reference>
<feature type="region of interest" description="Disordered" evidence="1">
    <location>
        <begin position="50"/>
        <end position="92"/>
    </location>
</feature>
<gene>
    <name evidence="2" type="ORF">BGZ95_011400</name>
</gene>
<feature type="compositionally biased region" description="Polar residues" evidence="1">
    <location>
        <begin position="67"/>
        <end position="92"/>
    </location>
</feature>
<dbReference type="Proteomes" id="UP001194580">
    <property type="component" value="Unassembled WGS sequence"/>
</dbReference>
<comment type="caution">
    <text evidence="2">The sequence shown here is derived from an EMBL/GenBank/DDBJ whole genome shotgun (WGS) entry which is preliminary data.</text>
</comment>
<protein>
    <submittedName>
        <fullName evidence="2">Uncharacterized protein</fullName>
    </submittedName>
</protein>
<sequence>MGMALTHSINTCIKLLCSSRYVQPPTQAIGPQILDCESANSTARTRKRKLREFLEIPKSKSKDVNPMPSNQLPRPLFNVSQVSNDPSGGNQF</sequence>
<evidence type="ECO:0000256" key="1">
    <source>
        <dbReference type="SAM" id="MobiDB-lite"/>
    </source>
</evidence>
<dbReference type="AlphaFoldDB" id="A0AAD4D9Z2"/>
<accession>A0AAD4D9Z2</accession>
<proteinExistence type="predicted"/>
<name>A0AAD4D9Z2_9FUNG</name>
<feature type="compositionally biased region" description="Basic and acidic residues" evidence="1">
    <location>
        <begin position="51"/>
        <end position="63"/>
    </location>
</feature>
<feature type="non-terminal residue" evidence="2">
    <location>
        <position position="92"/>
    </location>
</feature>
<dbReference type="EMBL" id="JAAAIL010000853">
    <property type="protein sequence ID" value="KAG0272821.1"/>
    <property type="molecule type" value="Genomic_DNA"/>
</dbReference>
<keyword evidence="3" id="KW-1185">Reference proteome</keyword>